<accession>A0A0L9U006</accession>
<sequence>MGNKYVAVLLVVWLVAAGGVDAQIDRMSQCVNSCLDYQCKENPTMFCTFVCRFGCASTGIQNVNLAKAHAEAPQFPRKVQAPLKKDDYAGEMQGFH</sequence>
<organism evidence="2 3">
    <name type="scientific">Phaseolus angularis</name>
    <name type="common">Azuki bean</name>
    <name type="synonym">Vigna angularis</name>
    <dbReference type="NCBI Taxonomy" id="3914"/>
    <lineage>
        <taxon>Eukaryota</taxon>
        <taxon>Viridiplantae</taxon>
        <taxon>Streptophyta</taxon>
        <taxon>Embryophyta</taxon>
        <taxon>Tracheophyta</taxon>
        <taxon>Spermatophyta</taxon>
        <taxon>Magnoliopsida</taxon>
        <taxon>eudicotyledons</taxon>
        <taxon>Gunneridae</taxon>
        <taxon>Pentapetalae</taxon>
        <taxon>rosids</taxon>
        <taxon>fabids</taxon>
        <taxon>Fabales</taxon>
        <taxon>Fabaceae</taxon>
        <taxon>Papilionoideae</taxon>
        <taxon>50 kb inversion clade</taxon>
        <taxon>NPAAA clade</taxon>
        <taxon>indigoferoid/millettioid clade</taxon>
        <taxon>Phaseoleae</taxon>
        <taxon>Vigna</taxon>
    </lineage>
</organism>
<evidence type="ECO:0000313" key="2">
    <source>
        <dbReference type="EMBL" id="KOM36086.1"/>
    </source>
</evidence>
<dbReference type="Gramene" id="KOM36086">
    <property type="protein sequence ID" value="KOM36086"/>
    <property type="gene ID" value="LR48_Vigan02g223600"/>
</dbReference>
<evidence type="ECO:0000313" key="3">
    <source>
        <dbReference type="Proteomes" id="UP000053144"/>
    </source>
</evidence>
<name>A0A0L9U006_PHAAN</name>
<dbReference type="Proteomes" id="UP000053144">
    <property type="component" value="Chromosome 2"/>
</dbReference>
<keyword evidence="1" id="KW-0732">Signal</keyword>
<gene>
    <name evidence="2" type="ORF">LR48_Vigan02g223600</name>
</gene>
<dbReference type="EMBL" id="CM003372">
    <property type="protein sequence ID" value="KOM36086.1"/>
    <property type="molecule type" value="Genomic_DNA"/>
</dbReference>
<dbReference type="AlphaFoldDB" id="A0A0L9U006"/>
<feature type="chain" id="PRO_5005595137" evidence="1">
    <location>
        <begin position="23"/>
        <end position="96"/>
    </location>
</feature>
<evidence type="ECO:0000256" key="1">
    <source>
        <dbReference type="SAM" id="SignalP"/>
    </source>
</evidence>
<proteinExistence type="predicted"/>
<reference evidence="3" key="1">
    <citation type="journal article" date="2015" name="Proc. Natl. Acad. Sci. U.S.A.">
        <title>Genome sequencing of adzuki bean (Vigna angularis) provides insight into high starch and low fat accumulation and domestication.</title>
        <authorList>
            <person name="Yang K."/>
            <person name="Tian Z."/>
            <person name="Chen C."/>
            <person name="Luo L."/>
            <person name="Zhao B."/>
            <person name="Wang Z."/>
            <person name="Yu L."/>
            <person name="Li Y."/>
            <person name="Sun Y."/>
            <person name="Li W."/>
            <person name="Chen Y."/>
            <person name="Li Y."/>
            <person name="Zhang Y."/>
            <person name="Ai D."/>
            <person name="Zhao J."/>
            <person name="Shang C."/>
            <person name="Ma Y."/>
            <person name="Wu B."/>
            <person name="Wang M."/>
            <person name="Gao L."/>
            <person name="Sun D."/>
            <person name="Zhang P."/>
            <person name="Guo F."/>
            <person name="Wang W."/>
            <person name="Li Y."/>
            <person name="Wang J."/>
            <person name="Varshney R.K."/>
            <person name="Wang J."/>
            <person name="Ling H.Q."/>
            <person name="Wan P."/>
        </authorList>
    </citation>
    <scope>NUCLEOTIDE SEQUENCE</scope>
    <source>
        <strain evidence="3">cv. Jingnong 6</strain>
    </source>
</reference>
<protein>
    <submittedName>
        <fullName evidence="2">Uncharacterized protein</fullName>
    </submittedName>
</protein>
<dbReference type="OMA" id="RCASTEM"/>
<feature type="signal peptide" evidence="1">
    <location>
        <begin position="1"/>
        <end position="22"/>
    </location>
</feature>